<sequence length="179" mass="19533">METFRIRKLRVERGMTIAELATAAEVSTALISQVERGLTDPSMATLRQIAKVLAVPLFDLFQPASPESAVTVIKRGEESTITSPNGDASYARKSVPHGQVEVLRGELRPGGVSHEQPWSHPAEECVVVVEGSLLVEVDGVDHRLTDGDSCYFDSRLPHRLVNDSDRPTVFLVAVTPPSY</sequence>
<dbReference type="PANTHER" id="PTHR46797:SF1">
    <property type="entry name" value="METHYLPHOSPHONATE SYNTHASE"/>
    <property type="match status" value="1"/>
</dbReference>
<reference evidence="3" key="1">
    <citation type="submission" date="2020-05" db="EMBL/GenBank/DDBJ databases">
        <authorList>
            <person name="Chiriac C."/>
            <person name="Salcher M."/>
            <person name="Ghai R."/>
            <person name="Kavagutti S V."/>
        </authorList>
    </citation>
    <scope>NUCLEOTIDE SEQUENCE</scope>
</reference>
<dbReference type="GO" id="GO:0003677">
    <property type="term" value="F:DNA binding"/>
    <property type="evidence" value="ECO:0007669"/>
    <property type="project" value="UniProtKB-KW"/>
</dbReference>
<proteinExistence type="predicted"/>
<dbReference type="CDD" id="cd00093">
    <property type="entry name" value="HTH_XRE"/>
    <property type="match status" value="1"/>
</dbReference>
<gene>
    <name evidence="3" type="ORF">UFOPK3609_01544</name>
</gene>
<dbReference type="AlphaFoldDB" id="A0A6J7HZ24"/>
<dbReference type="Pfam" id="PF07883">
    <property type="entry name" value="Cupin_2"/>
    <property type="match status" value="1"/>
</dbReference>
<feature type="domain" description="HTH cro/C1-type" evidence="2">
    <location>
        <begin position="6"/>
        <end position="60"/>
    </location>
</feature>
<name>A0A6J7HZ24_9ZZZZ</name>
<accession>A0A6J7HZ24</accession>
<dbReference type="CDD" id="cd02209">
    <property type="entry name" value="cupin_XRE_C"/>
    <property type="match status" value="1"/>
</dbReference>
<dbReference type="Gene3D" id="1.10.260.40">
    <property type="entry name" value="lambda repressor-like DNA-binding domains"/>
    <property type="match status" value="1"/>
</dbReference>
<dbReference type="GO" id="GO:0005829">
    <property type="term" value="C:cytosol"/>
    <property type="evidence" value="ECO:0007669"/>
    <property type="project" value="TreeGrafter"/>
</dbReference>
<evidence type="ECO:0000256" key="1">
    <source>
        <dbReference type="ARBA" id="ARBA00023125"/>
    </source>
</evidence>
<dbReference type="InterPro" id="IPR014710">
    <property type="entry name" value="RmlC-like_jellyroll"/>
</dbReference>
<dbReference type="EMBL" id="CAFBMQ010000264">
    <property type="protein sequence ID" value="CAB4923745.1"/>
    <property type="molecule type" value="Genomic_DNA"/>
</dbReference>
<dbReference type="InterPro" id="IPR010982">
    <property type="entry name" value="Lambda_DNA-bd_dom_sf"/>
</dbReference>
<dbReference type="Pfam" id="PF01381">
    <property type="entry name" value="HTH_3"/>
    <property type="match status" value="1"/>
</dbReference>
<dbReference type="InterPro" id="IPR011051">
    <property type="entry name" value="RmlC_Cupin_sf"/>
</dbReference>
<protein>
    <submittedName>
        <fullName evidence="3">Unannotated protein</fullName>
    </submittedName>
</protein>
<evidence type="ECO:0000259" key="2">
    <source>
        <dbReference type="PROSITE" id="PS50943"/>
    </source>
</evidence>
<dbReference type="PROSITE" id="PS50943">
    <property type="entry name" value="HTH_CROC1"/>
    <property type="match status" value="1"/>
</dbReference>
<dbReference type="PANTHER" id="PTHR46797">
    <property type="entry name" value="HTH-TYPE TRANSCRIPTIONAL REGULATOR"/>
    <property type="match status" value="1"/>
</dbReference>
<dbReference type="InterPro" id="IPR013096">
    <property type="entry name" value="Cupin_2"/>
</dbReference>
<dbReference type="SUPFAM" id="SSF51182">
    <property type="entry name" value="RmlC-like cupins"/>
    <property type="match status" value="1"/>
</dbReference>
<dbReference type="Gene3D" id="2.60.120.10">
    <property type="entry name" value="Jelly Rolls"/>
    <property type="match status" value="1"/>
</dbReference>
<dbReference type="SUPFAM" id="SSF47413">
    <property type="entry name" value="lambda repressor-like DNA-binding domains"/>
    <property type="match status" value="1"/>
</dbReference>
<evidence type="ECO:0000313" key="3">
    <source>
        <dbReference type="EMBL" id="CAB4923745.1"/>
    </source>
</evidence>
<dbReference type="InterPro" id="IPR001387">
    <property type="entry name" value="Cro/C1-type_HTH"/>
</dbReference>
<keyword evidence="1" id="KW-0238">DNA-binding</keyword>
<dbReference type="InterPro" id="IPR050807">
    <property type="entry name" value="TransReg_Diox_bact_type"/>
</dbReference>
<dbReference type="GO" id="GO:0003700">
    <property type="term" value="F:DNA-binding transcription factor activity"/>
    <property type="evidence" value="ECO:0007669"/>
    <property type="project" value="TreeGrafter"/>
</dbReference>
<dbReference type="SMART" id="SM00530">
    <property type="entry name" value="HTH_XRE"/>
    <property type="match status" value="1"/>
</dbReference>
<organism evidence="3">
    <name type="scientific">freshwater metagenome</name>
    <dbReference type="NCBI Taxonomy" id="449393"/>
    <lineage>
        <taxon>unclassified sequences</taxon>
        <taxon>metagenomes</taxon>
        <taxon>ecological metagenomes</taxon>
    </lineage>
</organism>